<dbReference type="Proteomes" id="UP000229497">
    <property type="component" value="Unassembled WGS sequence"/>
</dbReference>
<name>A0A2H0KJY4_9BACT</name>
<sequence length="397" mass="45171">MGKHVEIQSLLGKEASLLHNITDEQLLNTLNCPGFSTIFKPESLQFINNKYGPQQMIHTGAQSYIRRGHIIGQDGNDYSVSLIRDLDNAGVVITAPDNNQLAKVMFRDRHNDGTLESTPPKFLRSLGNYSGPIPGRSLGIGSTPWCYTFKGDKQPSGRKSVEFSIVSSSPEAKLVDLLTKKQDRLSVDANELSIFIDDPFEYIPTAGNITPDNIDYWWTLWWHVVQRGIRGKEIPYPGQLSKVGFKGFFRHVLSNAKELLQPQGFTHLSGIPTWKYVWDMNLSHGFLPDDPEQHQEAVDFFERMRTIELPDGKKLSDIDPRSSLHSWIAVAPFAMQLDPQYQPKLKIDHKYTNGDFDKLFKSMQETLVTEDKAEVHTYPFYPGRNLWHSLDLKNINP</sequence>
<evidence type="ECO:0000313" key="1">
    <source>
        <dbReference type="EMBL" id="PIQ71570.1"/>
    </source>
</evidence>
<organism evidence="1 2">
    <name type="scientific">Candidatus Roizmanbacteria bacterium CG11_big_fil_rev_8_21_14_0_20_37_16</name>
    <dbReference type="NCBI Taxonomy" id="1974857"/>
    <lineage>
        <taxon>Bacteria</taxon>
        <taxon>Candidatus Roizmaniibacteriota</taxon>
    </lineage>
</organism>
<reference evidence="1 2" key="1">
    <citation type="submission" date="2017-09" db="EMBL/GenBank/DDBJ databases">
        <title>Depth-based differentiation of microbial function through sediment-hosted aquifers and enrichment of novel symbionts in the deep terrestrial subsurface.</title>
        <authorList>
            <person name="Probst A.J."/>
            <person name="Ladd B."/>
            <person name="Jarett J.K."/>
            <person name="Geller-Mcgrath D.E."/>
            <person name="Sieber C.M."/>
            <person name="Emerson J.B."/>
            <person name="Anantharaman K."/>
            <person name="Thomas B.C."/>
            <person name="Malmstrom R."/>
            <person name="Stieglmeier M."/>
            <person name="Klingl A."/>
            <person name="Woyke T."/>
            <person name="Ryan C.M."/>
            <person name="Banfield J.F."/>
        </authorList>
    </citation>
    <scope>NUCLEOTIDE SEQUENCE [LARGE SCALE GENOMIC DNA]</scope>
    <source>
        <strain evidence="1">CG11_big_fil_rev_8_21_14_0_20_37_16</strain>
    </source>
</reference>
<comment type="caution">
    <text evidence="1">The sequence shown here is derived from an EMBL/GenBank/DDBJ whole genome shotgun (WGS) entry which is preliminary data.</text>
</comment>
<dbReference type="EMBL" id="PCVK01000076">
    <property type="protein sequence ID" value="PIQ71570.1"/>
    <property type="molecule type" value="Genomic_DNA"/>
</dbReference>
<gene>
    <name evidence="1" type="ORF">COV87_02630</name>
</gene>
<protein>
    <submittedName>
        <fullName evidence="1">Uncharacterized protein</fullName>
    </submittedName>
</protein>
<dbReference type="AlphaFoldDB" id="A0A2H0KJY4"/>
<proteinExistence type="predicted"/>
<accession>A0A2H0KJY4</accession>
<evidence type="ECO:0000313" key="2">
    <source>
        <dbReference type="Proteomes" id="UP000229497"/>
    </source>
</evidence>